<evidence type="ECO:0000313" key="2">
    <source>
        <dbReference type="Proteomes" id="UP000318717"/>
    </source>
</evidence>
<proteinExistence type="predicted"/>
<dbReference type="AlphaFoldDB" id="A0A4Y3HQ45"/>
<dbReference type="OrthoDB" id="9870141at2"/>
<dbReference type="SUPFAM" id="SSF46955">
    <property type="entry name" value="Putative DNA-binding domain"/>
    <property type="match status" value="1"/>
</dbReference>
<gene>
    <name evidence="1" type="ORF">VIN01S_00730</name>
</gene>
<keyword evidence="2" id="KW-1185">Reference proteome</keyword>
<evidence type="ECO:0008006" key="3">
    <source>
        <dbReference type="Google" id="ProtNLM"/>
    </source>
</evidence>
<dbReference type="InterPro" id="IPR009061">
    <property type="entry name" value="DNA-bd_dom_put_sf"/>
</dbReference>
<dbReference type="Proteomes" id="UP000318717">
    <property type="component" value="Unassembled WGS sequence"/>
</dbReference>
<comment type="caution">
    <text evidence="1">The sequence shown here is derived from an EMBL/GenBank/DDBJ whole genome shotgun (WGS) entry which is preliminary data.</text>
</comment>
<accession>A0A4Y3HQ45</accession>
<evidence type="ECO:0000313" key="1">
    <source>
        <dbReference type="EMBL" id="GEA49269.1"/>
    </source>
</evidence>
<protein>
    <recommendedName>
        <fullName evidence="3">Helix-turn-helix domain-containing protein</fullName>
    </recommendedName>
</protein>
<dbReference type="EMBL" id="BJLF01000001">
    <property type="protein sequence ID" value="GEA49269.1"/>
    <property type="molecule type" value="Genomic_DNA"/>
</dbReference>
<name>A0A4Y3HQ45_9VIBR</name>
<sequence>MNQDTQTFIKMETLCKQIDTSKKTIENWIREGLFVPAVAFCGRSKRFNVQELEIYYVGVIAQQDRKDLVKEIVDARSKGSKV</sequence>
<reference evidence="1 2" key="1">
    <citation type="submission" date="2019-06" db="EMBL/GenBank/DDBJ databases">
        <title>Whole genome shotgun sequence of Vibrio inusitatus NBRC 102082.</title>
        <authorList>
            <person name="Hosoyama A."/>
            <person name="Uohara A."/>
            <person name="Ohji S."/>
            <person name="Ichikawa N."/>
        </authorList>
    </citation>
    <scope>NUCLEOTIDE SEQUENCE [LARGE SCALE GENOMIC DNA]</scope>
    <source>
        <strain evidence="1 2">NBRC 102082</strain>
    </source>
</reference>
<organism evidence="1 2">
    <name type="scientific">Vibrio inusitatus NBRC 102082</name>
    <dbReference type="NCBI Taxonomy" id="1219070"/>
    <lineage>
        <taxon>Bacteria</taxon>
        <taxon>Pseudomonadati</taxon>
        <taxon>Pseudomonadota</taxon>
        <taxon>Gammaproteobacteria</taxon>
        <taxon>Vibrionales</taxon>
        <taxon>Vibrionaceae</taxon>
        <taxon>Vibrio</taxon>
    </lineage>
</organism>
<dbReference type="RefSeq" id="WP_141343644.1">
    <property type="nucleotide sequence ID" value="NZ_BJLF01000001.1"/>
</dbReference>